<dbReference type="InterPro" id="IPR029787">
    <property type="entry name" value="Nucleotide_cyclase"/>
</dbReference>
<dbReference type="EMBL" id="JAASQI010000004">
    <property type="protein sequence ID" value="NIJ58402.1"/>
    <property type="molecule type" value="Genomic_DNA"/>
</dbReference>
<name>A0ABX0UZP7_9HYPH</name>
<dbReference type="InterPro" id="IPR050697">
    <property type="entry name" value="Adenylyl/Guanylyl_Cyclase_3/4"/>
</dbReference>
<dbReference type="RefSeq" id="WP_166952496.1">
    <property type="nucleotide sequence ID" value="NZ_JAASQI010000004.1"/>
</dbReference>
<feature type="domain" description="Guanylate cyclase" evidence="1">
    <location>
        <begin position="219"/>
        <end position="349"/>
    </location>
</feature>
<dbReference type="InterPro" id="IPR001054">
    <property type="entry name" value="A/G_cyclase"/>
</dbReference>
<keyword evidence="3" id="KW-1185">Reference proteome</keyword>
<organism evidence="2 3">
    <name type="scientific">Pseudochelatococcus lubricantis</name>
    <dbReference type="NCBI Taxonomy" id="1538102"/>
    <lineage>
        <taxon>Bacteria</taxon>
        <taxon>Pseudomonadati</taxon>
        <taxon>Pseudomonadota</taxon>
        <taxon>Alphaproteobacteria</taxon>
        <taxon>Hyphomicrobiales</taxon>
        <taxon>Chelatococcaceae</taxon>
        <taxon>Pseudochelatococcus</taxon>
    </lineage>
</organism>
<protein>
    <submittedName>
        <fullName evidence="2">Adenylate cyclase</fullName>
        <ecNumber evidence="2">4.6.1.1</ecNumber>
    </submittedName>
</protein>
<sequence length="393" mass="42541">MELSSASATEPVDVAVAGLRDWLLTDARLSADISRAIAGLADRLNAEGVPVDRLTFAAEALHSEHAAVSGTWIKDDPGVWKLQAYGKEVTAGYAHSPQRVVHESGRPLAFWIDETPDDRFGIVADLRQAGYRHYVCFPIFFANGHNNAVTFATRSADGFPPRAFALLEGLIPSLTATLEILSGYKSLDEVLRIYVGDEPHRAILAGRIGRGQVSRIRSAILFADMRGYTRITSAIDPEQAVQLLNRYFDCLVPPIEAEGGEVMKYMGDGLMAIFRDRGDDTGAAAQSALTAATEALARIGQIDGTPFGATIRAGIALHHGEAAYGNVGSGARLDFTVVGRDVNLTSRLAQLNKVLDEPLLMSRAFSEHLWANPHPLGAFRLDGFEDAIEVYRP</sequence>
<dbReference type="PANTHER" id="PTHR43081:SF11">
    <property type="entry name" value="BLR2264 PROTEIN"/>
    <property type="match status" value="1"/>
</dbReference>
<evidence type="ECO:0000259" key="1">
    <source>
        <dbReference type="PROSITE" id="PS50125"/>
    </source>
</evidence>
<dbReference type="PANTHER" id="PTHR43081">
    <property type="entry name" value="ADENYLATE CYCLASE, TERMINAL-DIFFERENTIATION SPECIFIC-RELATED"/>
    <property type="match status" value="1"/>
</dbReference>
<dbReference type="EC" id="4.6.1.1" evidence="2"/>
<dbReference type="GO" id="GO:0004016">
    <property type="term" value="F:adenylate cyclase activity"/>
    <property type="evidence" value="ECO:0007669"/>
    <property type="project" value="UniProtKB-EC"/>
</dbReference>
<dbReference type="PROSITE" id="PS50125">
    <property type="entry name" value="GUANYLATE_CYCLASE_2"/>
    <property type="match status" value="1"/>
</dbReference>
<dbReference type="CDD" id="cd07302">
    <property type="entry name" value="CHD"/>
    <property type="match status" value="1"/>
</dbReference>
<dbReference type="SUPFAM" id="SSF55073">
    <property type="entry name" value="Nucleotide cyclase"/>
    <property type="match status" value="1"/>
</dbReference>
<gene>
    <name evidence="2" type="ORF">FHS82_002244</name>
</gene>
<dbReference type="SMART" id="SM00044">
    <property type="entry name" value="CYCc"/>
    <property type="match status" value="1"/>
</dbReference>
<proteinExistence type="predicted"/>
<dbReference type="Proteomes" id="UP001429580">
    <property type="component" value="Unassembled WGS sequence"/>
</dbReference>
<accession>A0ABX0UZP7</accession>
<dbReference type="Gene3D" id="3.30.70.1230">
    <property type="entry name" value="Nucleotide cyclase"/>
    <property type="match status" value="1"/>
</dbReference>
<dbReference type="Pfam" id="PF00211">
    <property type="entry name" value="Guanylate_cyc"/>
    <property type="match status" value="1"/>
</dbReference>
<evidence type="ECO:0000313" key="2">
    <source>
        <dbReference type="EMBL" id="NIJ58402.1"/>
    </source>
</evidence>
<keyword evidence="2" id="KW-0456">Lyase</keyword>
<reference evidence="2 3" key="1">
    <citation type="submission" date="2020-03" db="EMBL/GenBank/DDBJ databases">
        <title>Genomic Encyclopedia of Type Strains, Phase IV (KMG-IV): sequencing the most valuable type-strain genomes for metagenomic binning, comparative biology and taxonomic classification.</title>
        <authorList>
            <person name="Goeker M."/>
        </authorList>
    </citation>
    <scope>NUCLEOTIDE SEQUENCE [LARGE SCALE GENOMIC DNA]</scope>
    <source>
        <strain evidence="2 3">DSM 103870</strain>
    </source>
</reference>
<evidence type="ECO:0000313" key="3">
    <source>
        <dbReference type="Proteomes" id="UP001429580"/>
    </source>
</evidence>
<comment type="caution">
    <text evidence="2">The sequence shown here is derived from an EMBL/GenBank/DDBJ whole genome shotgun (WGS) entry which is preliminary data.</text>
</comment>